<organism evidence="3 4">
    <name type="scientific">Streptomyces zaomyceticus</name>
    <dbReference type="NCBI Taxonomy" id="68286"/>
    <lineage>
        <taxon>Bacteria</taxon>
        <taxon>Bacillati</taxon>
        <taxon>Actinomycetota</taxon>
        <taxon>Actinomycetes</taxon>
        <taxon>Kitasatosporales</taxon>
        <taxon>Streptomycetaceae</taxon>
        <taxon>Streptomyces</taxon>
    </lineage>
</organism>
<dbReference type="InterPro" id="IPR013517">
    <property type="entry name" value="FG-GAP"/>
</dbReference>
<protein>
    <submittedName>
        <fullName evidence="3">VCBS repeat-containing protein</fullName>
    </submittedName>
</protein>
<dbReference type="Proteomes" id="UP001622594">
    <property type="component" value="Chromosome"/>
</dbReference>
<dbReference type="Gene3D" id="2.115.10.10">
    <property type="entry name" value="Tachylectin 2"/>
    <property type="match status" value="1"/>
</dbReference>
<dbReference type="EMBL" id="CP108188">
    <property type="protein sequence ID" value="WTR69499.1"/>
    <property type="molecule type" value="Genomic_DNA"/>
</dbReference>
<dbReference type="Pfam" id="PF13517">
    <property type="entry name" value="FG-GAP_3"/>
    <property type="match status" value="1"/>
</dbReference>
<dbReference type="SUPFAM" id="SSF69318">
    <property type="entry name" value="Integrin alpha N-terminal domain"/>
    <property type="match status" value="1"/>
</dbReference>
<evidence type="ECO:0000313" key="3">
    <source>
        <dbReference type="EMBL" id="WTR69499.1"/>
    </source>
</evidence>
<accession>A0ABZ1L8W6</accession>
<evidence type="ECO:0000256" key="1">
    <source>
        <dbReference type="ARBA" id="ARBA00022729"/>
    </source>
</evidence>
<sequence length="307" mass="31869">MANSSGLNRTGILSRITVAAITAALVGTTTAAVAAETPEASAKAVGTTQAAPRATTFGATAAAAVTPVNALYGVNSAGDIYGYGLTGNGGLTASEKTGYGFQYKKFVTQVDTDNDGESNGVWYVQDNRLYYGPWSQDGRDLGGGWGIYNRVFSPANAGGAAADDLLARDNSGVLWLYLGYNNGGIAPRVKVGGGWNAYNQITGKGDLTGDGKADIVARDGSGVLYLYKGTGNYKAPYSARTRIGGGWNAFNSLLSIGDMNFDGIADLVARDTAGALWLYKGTGNASSPFHTKVKIGTNGWNGFRLMF</sequence>
<keyword evidence="1 2" id="KW-0732">Signal</keyword>
<evidence type="ECO:0000256" key="2">
    <source>
        <dbReference type="SAM" id="SignalP"/>
    </source>
</evidence>
<reference evidence="3 4" key="1">
    <citation type="submission" date="2022-10" db="EMBL/GenBank/DDBJ databases">
        <title>The complete genomes of actinobacterial strains from the NBC collection.</title>
        <authorList>
            <person name="Joergensen T.S."/>
            <person name="Alvarez Arevalo M."/>
            <person name="Sterndorff E.B."/>
            <person name="Faurdal D."/>
            <person name="Vuksanovic O."/>
            <person name="Mourched A.-S."/>
            <person name="Charusanti P."/>
            <person name="Shaw S."/>
            <person name="Blin K."/>
            <person name="Weber T."/>
        </authorList>
    </citation>
    <scope>NUCLEOTIDE SEQUENCE [LARGE SCALE GENOMIC DNA]</scope>
    <source>
        <strain evidence="3 4">NBC_00123</strain>
    </source>
</reference>
<feature type="signal peptide" evidence="2">
    <location>
        <begin position="1"/>
        <end position="34"/>
    </location>
</feature>
<gene>
    <name evidence="3" type="ORF">OG814_09625</name>
</gene>
<dbReference type="InterPro" id="IPR028994">
    <property type="entry name" value="Integrin_alpha_N"/>
</dbReference>
<dbReference type="PANTHER" id="PTHR46580">
    <property type="entry name" value="SENSOR KINASE-RELATED"/>
    <property type="match status" value="1"/>
</dbReference>
<keyword evidence="4" id="KW-1185">Reference proteome</keyword>
<dbReference type="RefSeq" id="WP_371635349.1">
    <property type="nucleotide sequence ID" value="NZ_CP108062.1"/>
</dbReference>
<dbReference type="PANTHER" id="PTHR46580:SF4">
    <property type="entry name" value="ATP_GTP-BINDING PROTEIN"/>
    <property type="match status" value="1"/>
</dbReference>
<feature type="chain" id="PRO_5045702626" evidence="2">
    <location>
        <begin position="35"/>
        <end position="307"/>
    </location>
</feature>
<name>A0ABZ1L8W6_9ACTN</name>
<evidence type="ECO:0000313" key="4">
    <source>
        <dbReference type="Proteomes" id="UP001622594"/>
    </source>
</evidence>
<proteinExistence type="predicted"/>